<organism evidence="1 2">
    <name type="scientific">Alistipes finegoldii</name>
    <dbReference type="NCBI Taxonomy" id="214856"/>
    <lineage>
        <taxon>Bacteria</taxon>
        <taxon>Pseudomonadati</taxon>
        <taxon>Bacteroidota</taxon>
        <taxon>Bacteroidia</taxon>
        <taxon>Bacteroidales</taxon>
        <taxon>Rikenellaceae</taxon>
        <taxon>Alistipes</taxon>
    </lineage>
</organism>
<dbReference type="RefSeq" id="WP_315976019.1">
    <property type="nucleotide sequence ID" value="NZ_CBCTEG010000010.1"/>
</dbReference>
<dbReference type="InterPro" id="IPR036116">
    <property type="entry name" value="FN3_sf"/>
</dbReference>
<gene>
    <name evidence="1" type="ORF">RVH17_05150</name>
</gene>
<protein>
    <submittedName>
        <fullName evidence="1">Uncharacterized protein</fullName>
    </submittedName>
</protein>
<evidence type="ECO:0000313" key="1">
    <source>
        <dbReference type="EMBL" id="MDU0259507.1"/>
    </source>
</evidence>
<dbReference type="EMBL" id="JAWDES010000004">
    <property type="protein sequence ID" value="MDU0259507.1"/>
    <property type="molecule type" value="Genomic_DNA"/>
</dbReference>
<comment type="caution">
    <text evidence="1">The sequence shown here is derived from an EMBL/GenBank/DDBJ whole genome shotgun (WGS) entry which is preliminary data.</text>
</comment>
<dbReference type="Proteomes" id="UP001181347">
    <property type="component" value="Unassembled WGS sequence"/>
</dbReference>
<accession>A0AAE4LKB9</accession>
<proteinExistence type="predicted"/>
<dbReference type="InterPro" id="IPR013783">
    <property type="entry name" value="Ig-like_fold"/>
</dbReference>
<name>A0AAE4LKB9_9BACT</name>
<dbReference type="Gene3D" id="2.60.40.10">
    <property type="entry name" value="Immunoglobulins"/>
    <property type="match status" value="1"/>
</dbReference>
<sequence length="417" mass="45080">METVARTPVVTVIAGTPTETTLSFHFKLTDAEKAAYVCIEETDNPTIPSAEEILRDGTDLPVSADAAEIRELKPGTTYIVAVAASNKTVYSDVKTVEMTTDQAVEGPIVFDRQAAGGYYPTESSYIGEFLLVLADGETTESGGVYATTGAGRAMSIDLYQMAVSNPNTTITLPARDYRYATNKGLTTFDPVKTYCMVNDGKGNITRTDFKAGTISVKKAGSTYTITATLTTTDDEEFTTSYEGPLTIENKTSTEIPDLPTLDKDVTNLSFIRALGKYYSDSDTADQCIVNLYDVEPTISYGSDYLGQAGHLVSLDLSTAVSTEMQLQEGTYNVSASGTPGSYEAGRQTEFMDTKLPVGTYCEERNDNFQSFYGFVASGTVTITKSGSGYRFVLDFTTDKGHKVSGTYEGNVEMTDKR</sequence>
<dbReference type="AlphaFoldDB" id="A0AAE4LKB9"/>
<evidence type="ECO:0000313" key="2">
    <source>
        <dbReference type="Proteomes" id="UP001181347"/>
    </source>
</evidence>
<reference evidence="1" key="1">
    <citation type="submission" date="2023-10" db="EMBL/GenBank/DDBJ databases">
        <title>Genome Sequence of the Bacteria from From Gut Wall in Crohn's Disease.</title>
        <authorList>
            <person name="Rodriguez-Palacios A."/>
        </authorList>
    </citation>
    <scope>NUCLEOTIDE SEQUENCE</scope>
    <source>
        <strain evidence="1">CavFT-hAR58</strain>
    </source>
</reference>
<dbReference type="SUPFAM" id="SSF49265">
    <property type="entry name" value="Fibronectin type III"/>
    <property type="match status" value="1"/>
</dbReference>